<feature type="compositionally biased region" description="Pro residues" evidence="1">
    <location>
        <begin position="39"/>
        <end position="56"/>
    </location>
</feature>
<feature type="region of interest" description="Disordered" evidence="1">
    <location>
        <begin position="34"/>
        <end position="57"/>
    </location>
</feature>
<keyword evidence="2" id="KW-0732">Signal</keyword>
<feature type="signal peptide" evidence="2">
    <location>
        <begin position="1"/>
        <end position="27"/>
    </location>
</feature>
<evidence type="ECO:0000256" key="1">
    <source>
        <dbReference type="SAM" id="MobiDB-lite"/>
    </source>
</evidence>
<dbReference type="Proteomes" id="UP000053029">
    <property type="component" value="Unassembled WGS sequence"/>
</dbReference>
<proteinExistence type="predicted"/>
<dbReference type="HOGENOM" id="CLU_083064_0_0_1"/>
<evidence type="ECO:0000313" key="3">
    <source>
        <dbReference type="EMBL" id="KIW84723.1"/>
    </source>
</evidence>
<organism evidence="3 4">
    <name type="scientific">Fonsecaea pedrosoi CBS 271.37</name>
    <dbReference type="NCBI Taxonomy" id="1442368"/>
    <lineage>
        <taxon>Eukaryota</taxon>
        <taxon>Fungi</taxon>
        <taxon>Dikarya</taxon>
        <taxon>Ascomycota</taxon>
        <taxon>Pezizomycotina</taxon>
        <taxon>Eurotiomycetes</taxon>
        <taxon>Chaetothyriomycetidae</taxon>
        <taxon>Chaetothyriales</taxon>
        <taxon>Herpotrichiellaceae</taxon>
        <taxon>Fonsecaea</taxon>
    </lineage>
</organism>
<dbReference type="OrthoDB" id="4160047at2759"/>
<evidence type="ECO:0000256" key="2">
    <source>
        <dbReference type="SAM" id="SignalP"/>
    </source>
</evidence>
<protein>
    <submittedName>
        <fullName evidence="3">Uncharacterized protein</fullName>
    </submittedName>
</protein>
<sequence>MAPSGFPGLGLFIIFFFYFSFPSPVQAQMPVSTSLPPISQAPPSSPTNPPDTPPTPFTTTEVYTPFALCATGGGDWYIDPPTATRLADLFCDEVHKPGNLPAQGKEFDLNEYPTDLVALTANDTTTTDYYNNTILVRAADKLKRADKENLSMDVATIAPNYTLTELSGIIMALRLFRWKDTVLDDVTYASGTQAQCDQDAEQDQCRAGLRRVIDKCQWNSHYFGGVNFWMTGCGMYGVQVANCSGNWLDPNCDLWHRKWPDVGSGPDQSLLTTLATSFTASTATVTTERASS</sequence>
<accession>A0A0D2GUQ5</accession>
<dbReference type="GeneID" id="25299601"/>
<keyword evidence="4" id="KW-1185">Reference proteome</keyword>
<name>A0A0D2GUQ5_9EURO</name>
<dbReference type="VEuPathDB" id="FungiDB:Z517_00111"/>
<dbReference type="RefSeq" id="XP_013288531.1">
    <property type="nucleotide sequence ID" value="XM_013433077.1"/>
</dbReference>
<feature type="chain" id="PRO_5002242789" evidence="2">
    <location>
        <begin position="28"/>
        <end position="292"/>
    </location>
</feature>
<gene>
    <name evidence="3" type="ORF">Z517_00111</name>
</gene>
<dbReference type="EMBL" id="KN846969">
    <property type="protein sequence ID" value="KIW84723.1"/>
    <property type="molecule type" value="Genomic_DNA"/>
</dbReference>
<reference evidence="3 4" key="1">
    <citation type="submission" date="2015-01" db="EMBL/GenBank/DDBJ databases">
        <title>The Genome Sequence of Fonsecaea pedrosoi CBS 271.37.</title>
        <authorList>
            <consortium name="The Broad Institute Genomics Platform"/>
            <person name="Cuomo C."/>
            <person name="de Hoog S."/>
            <person name="Gorbushina A."/>
            <person name="Stielow B."/>
            <person name="Teixiera M."/>
            <person name="Abouelleil A."/>
            <person name="Chapman S.B."/>
            <person name="Priest M."/>
            <person name="Young S.K."/>
            <person name="Wortman J."/>
            <person name="Nusbaum C."/>
            <person name="Birren B."/>
        </authorList>
    </citation>
    <scope>NUCLEOTIDE SEQUENCE [LARGE SCALE GENOMIC DNA]</scope>
    <source>
        <strain evidence="3 4">CBS 271.37</strain>
    </source>
</reference>
<evidence type="ECO:0000313" key="4">
    <source>
        <dbReference type="Proteomes" id="UP000053029"/>
    </source>
</evidence>
<dbReference type="AlphaFoldDB" id="A0A0D2GUQ5"/>